<sequence>MTRLLELLISCVIVAVLFLVVAVLLPSSRTLTESAETNRRQTIVFDTLNSVLRFKDWSPVTAYDPNAELKVSGPEAGVGARIDYSSTLKRVGDGSWEITESEPGTRVVYAVENPTRGNNKTTTFTLKPTGRNNRNIEITQTYSVDYGWDLLGRFAGLYVSRNVGDGIKLGLGRLTNMLAAVPNVDYRAEGSTLANLTAADRPAENLLVVAAGAVERNNQVIQDSMKANVEWINRTMAANNLEAAGPLRIITTELGRETYTFDIGMPVRKRGTGPAVPAAPAAAAEGEGDETAAAPPVAASTTDAVELTGLELLGPVKAVFLPRARVAKANYKGFMAELDNVRNAVRAWALTQGYEVTDRPYENYLNGIDTAFTENGEFEVFWTLRDPNAAPAAAAPAAPPVPAEAPAPAEAAEAPEAAPAE</sequence>
<dbReference type="InterPro" id="IPR019587">
    <property type="entry name" value="Polyketide_cyclase/dehydratase"/>
</dbReference>
<organism evidence="2 3">
    <name type="scientific">Luteimonas terrae</name>
    <dbReference type="NCBI Taxonomy" id="1530191"/>
    <lineage>
        <taxon>Bacteria</taxon>
        <taxon>Pseudomonadati</taxon>
        <taxon>Pseudomonadota</taxon>
        <taxon>Gammaproteobacteria</taxon>
        <taxon>Lysobacterales</taxon>
        <taxon>Lysobacteraceae</taxon>
        <taxon>Luteimonas</taxon>
    </lineage>
</organism>
<dbReference type="Gene3D" id="3.30.530.20">
    <property type="match status" value="1"/>
</dbReference>
<feature type="compositionally biased region" description="Low complexity" evidence="1">
    <location>
        <begin position="273"/>
        <end position="296"/>
    </location>
</feature>
<proteinExistence type="predicted"/>
<accession>A0ABU1XWV6</accession>
<dbReference type="SUPFAM" id="SSF55136">
    <property type="entry name" value="Probable bacterial effector-binding domain"/>
    <property type="match status" value="1"/>
</dbReference>
<protein>
    <submittedName>
        <fullName evidence="2">Type II secretory pathway pseudopilin PulG</fullName>
    </submittedName>
</protein>
<dbReference type="InterPro" id="IPR011256">
    <property type="entry name" value="Reg_factor_effector_dom_sf"/>
</dbReference>
<dbReference type="Pfam" id="PF10604">
    <property type="entry name" value="Polyketide_cyc2"/>
    <property type="match status" value="1"/>
</dbReference>
<dbReference type="SUPFAM" id="SSF55961">
    <property type="entry name" value="Bet v1-like"/>
    <property type="match status" value="1"/>
</dbReference>
<dbReference type="EMBL" id="JAVDWO010000006">
    <property type="protein sequence ID" value="MDR7193093.1"/>
    <property type="molecule type" value="Genomic_DNA"/>
</dbReference>
<dbReference type="Gene3D" id="3.20.80.10">
    <property type="entry name" value="Regulatory factor, effector binding domain"/>
    <property type="match status" value="1"/>
</dbReference>
<evidence type="ECO:0000313" key="2">
    <source>
        <dbReference type="EMBL" id="MDR7193093.1"/>
    </source>
</evidence>
<gene>
    <name evidence="2" type="ORF">J2W68_001821</name>
</gene>
<evidence type="ECO:0000313" key="3">
    <source>
        <dbReference type="Proteomes" id="UP001256588"/>
    </source>
</evidence>
<feature type="compositionally biased region" description="Low complexity" evidence="1">
    <location>
        <begin position="406"/>
        <end position="421"/>
    </location>
</feature>
<dbReference type="InterPro" id="IPR023393">
    <property type="entry name" value="START-like_dom_sf"/>
</dbReference>
<feature type="region of interest" description="Disordered" evidence="1">
    <location>
        <begin position="391"/>
        <end position="421"/>
    </location>
</feature>
<comment type="caution">
    <text evidence="2">The sequence shown here is derived from an EMBL/GenBank/DDBJ whole genome shotgun (WGS) entry which is preliminary data.</text>
</comment>
<name>A0ABU1XWV6_9GAMM</name>
<feature type="region of interest" description="Disordered" evidence="1">
    <location>
        <begin position="272"/>
        <end position="296"/>
    </location>
</feature>
<evidence type="ECO:0000256" key="1">
    <source>
        <dbReference type="SAM" id="MobiDB-lite"/>
    </source>
</evidence>
<dbReference type="Proteomes" id="UP001256588">
    <property type="component" value="Unassembled WGS sequence"/>
</dbReference>
<keyword evidence="3" id="KW-1185">Reference proteome</keyword>
<reference evidence="2 3" key="1">
    <citation type="submission" date="2023-07" db="EMBL/GenBank/DDBJ databases">
        <title>Sorghum-associated microbial communities from plants grown in Nebraska, USA.</title>
        <authorList>
            <person name="Schachtman D."/>
        </authorList>
    </citation>
    <scope>NUCLEOTIDE SEQUENCE [LARGE SCALE GENOMIC DNA]</scope>
    <source>
        <strain evidence="2 3">4099</strain>
    </source>
</reference>